<dbReference type="PANTHER" id="PTHR43214:SF41">
    <property type="entry name" value="NITRATE_NITRITE RESPONSE REGULATOR PROTEIN NARP"/>
    <property type="match status" value="1"/>
</dbReference>
<evidence type="ECO:0000313" key="9">
    <source>
        <dbReference type="Proteomes" id="UP000298438"/>
    </source>
</evidence>
<dbReference type="InterPro" id="IPR058245">
    <property type="entry name" value="NreC/VraR/RcsB-like_REC"/>
</dbReference>
<dbReference type="SMART" id="SM00448">
    <property type="entry name" value="REC"/>
    <property type="match status" value="1"/>
</dbReference>
<dbReference type="PROSITE" id="PS50110">
    <property type="entry name" value="RESPONSE_REGULATORY"/>
    <property type="match status" value="1"/>
</dbReference>
<dbReference type="SMART" id="SM00421">
    <property type="entry name" value="HTH_LUXR"/>
    <property type="match status" value="1"/>
</dbReference>
<dbReference type="AlphaFoldDB" id="A0A4Y9SL20"/>
<protein>
    <submittedName>
        <fullName evidence="8">Response regulator transcription factor</fullName>
    </submittedName>
</protein>
<proteinExistence type="predicted"/>
<dbReference type="Proteomes" id="UP000298438">
    <property type="component" value="Unassembled WGS sequence"/>
</dbReference>
<organism evidence="8 9">
    <name type="scientific">Zemynaea arenosa</name>
    <dbReference type="NCBI Taxonomy" id="2561931"/>
    <lineage>
        <taxon>Bacteria</taxon>
        <taxon>Pseudomonadati</taxon>
        <taxon>Pseudomonadota</taxon>
        <taxon>Betaproteobacteria</taxon>
        <taxon>Burkholderiales</taxon>
        <taxon>Oxalobacteraceae</taxon>
        <taxon>Telluria group</taxon>
        <taxon>Zemynaea</taxon>
    </lineage>
</organism>
<dbReference type="OrthoDB" id="9780593at2"/>
<evidence type="ECO:0000256" key="3">
    <source>
        <dbReference type="ARBA" id="ARBA00023125"/>
    </source>
</evidence>
<keyword evidence="1 5" id="KW-0597">Phosphoprotein</keyword>
<dbReference type="SUPFAM" id="SSF46894">
    <property type="entry name" value="C-terminal effector domain of the bipartite response regulators"/>
    <property type="match status" value="1"/>
</dbReference>
<accession>A0A4Y9SL20</accession>
<dbReference type="PROSITE" id="PS00622">
    <property type="entry name" value="HTH_LUXR_1"/>
    <property type="match status" value="1"/>
</dbReference>
<dbReference type="CDD" id="cd17535">
    <property type="entry name" value="REC_NarL-like"/>
    <property type="match status" value="1"/>
</dbReference>
<evidence type="ECO:0000256" key="1">
    <source>
        <dbReference type="ARBA" id="ARBA00022553"/>
    </source>
</evidence>
<evidence type="ECO:0000256" key="5">
    <source>
        <dbReference type="PROSITE-ProRule" id="PRU00169"/>
    </source>
</evidence>
<dbReference type="InterPro" id="IPR001789">
    <property type="entry name" value="Sig_transdc_resp-reg_receiver"/>
</dbReference>
<dbReference type="InterPro" id="IPR016032">
    <property type="entry name" value="Sig_transdc_resp-reg_C-effctor"/>
</dbReference>
<keyword evidence="2" id="KW-0805">Transcription regulation</keyword>
<dbReference type="CDD" id="cd06170">
    <property type="entry name" value="LuxR_C_like"/>
    <property type="match status" value="1"/>
</dbReference>
<gene>
    <name evidence="8" type="ORF">E4L96_03715</name>
</gene>
<dbReference type="GO" id="GO:0000160">
    <property type="term" value="P:phosphorelay signal transduction system"/>
    <property type="evidence" value="ECO:0007669"/>
    <property type="project" value="InterPro"/>
</dbReference>
<keyword evidence="3" id="KW-0238">DNA-binding</keyword>
<evidence type="ECO:0000256" key="4">
    <source>
        <dbReference type="ARBA" id="ARBA00023163"/>
    </source>
</evidence>
<dbReference type="Pfam" id="PF00196">
    <property type="entry name" value="GerE"/>
    <property type="match status" value="1"/>
</dbReference>
<feature type="domain" description="HTH luxR-type" evidence="6">
    <location>
        <begin position="142"/>
        <end position="207"/>
    </location>
</feature>
<evidence type="ECO:0000259" key="6">
    <source>
        <dbReference type="PROSITE" id="PS50043"/>
    </source>
</evidence>
<name>A0A4Y9SL20_9BURK</name>
<dbReference type="EMBL" id="SPVF01000056">
    <property type="protein sequence ID" value="TFW27360.1"/>
    <property type="molecule type" value="Genomic_DNA"/>
</dbReference>
<dbReference type="InterPro" id="IPR039420">
    <property type="entry name" value="WalR-like"/>
</dbReference>
<dbReference type="Pfam" id="PF00072">
    <property type="entry name" value="Response_reg"/>
    <property type="match status" value="1"/>
</dbReference>
<dbReference type="InterPro" id="IPR011006">
    <property type="entry name" value="CheY-like_superfamily"/>
</dbReference>
<evidence type="ECO:0000313" key="8">
    <source>
        <dbReference type="EMBL" id="TFW27360.1"/>
    </source>
</evidence>
<comment type="caution">
    <text evidence="8">The sequence shown here is derived from an EMBL/GenBank/DDBJ whole genome shotgun (WGS) entry which is preliminary data.</text>
</comment>
<dbReference type="SUPFAM" id="SSF52172">
    <property type="entry name" value="CheY-like"/>
    <property type="match status" value="1"/>
</dbReference>
<dbReference type="Gene3D" id="3.40.50.2300">
    <property type="match status" value="1"/>
</dbReference>
<evidence type="ECO:0000259" key="7">
    <source>
        <dbReference type="PROSITE" id="PS50110"/>
    </source>
</evidence>
<feature type="domain" description="Response regulatory" evidence="7">
    <location>
        <begin position="3"/>
        <end position="120"/>
    </location>
</feature>
<dbReference type="PROSITE" id="PS50043">
    <property type="entry name" value="HTH_LUXR_2"/>
    <property type="match status" value="1"/>
</dbReference>
<dbReference type="GO" id="GO:0006355">
    <property type="term" value="P:regulation of DNA-templated transcription"/>
    <property type="evidence" value="ECO:0007669"/>
    <property type="project" value="InterPro"/>
</dbReference>
<feature type="modified residue" description="4-aspartylphosphate" evidence="5">
    <location>
        <position position="55"/>
    </location>
</feature>
<dbReference type="GO" id="GO:0003677">
    <property type="term" value="F:DNA binding"/>
    <property type="evidence" value="ECO:0007669"/>
    <property type="project" value="UniProtKB-KW"/>
</dbReference>
<dbReference type="InterPro" id="IPR000792">
    <property type="entry name" value="Tscrpt_reg_LuxR_C"/>
</dbReference>
<keyword evidence="4" id="KW-0804">Transcription</keyword>
<dbReference type="RefSeq" id="WP_135205886.1">
    <property type="nucleotide sequence ID" value="NZ_SPVF01000056.1"/>
</dbReference>
<evidence type="ECO:0000256" key="2">
    <source>
        <dbReference type="ARBA" id="ARBA00023015"/>
    </source>
</evidence>
<dbReference type="PRINTS" id="PR00038">
    <property type="entry name" value="HTHLUXR"/>
</dbReference>
<dbReference type="PANTHER" id="PTHR43214">
    <property type="entry name" value="TWO-COMPONENT RESPONSE REGULATOR"/>
    <property type="match status" value="1"/>
</dbReference>
<keyword evidence="9" id="KW-1185">Reference proteome</keyword>
<reference evidence="8 9" key="1">
    <citation type="submission" date="2019-03" db="EMBL/GenBank/DDBJ databases">
        <title>Draft Genome Sequence of Massilia arenosa sp. nov., a Novel Massilia Species Isolated from a Sandy-loam Maize Soil.</title>
        <authorList>
            <person name="Raths R."/>
            <person name="Peta V."/>
            <person name="Bucking H."/>
        </authorList>
    </citation>
    <scope>NUCLEOTIDE SEQUENCE [LARGE SCALE GENOMIC DNA]</scope>
    <source>
        <strain evidence="8 9">MC02</strain>
    </source>
</reference>
<sequence length="217" mass="23373">MIKVLIADDHTILRDGLKQILAECPDIAVAGEANDGFEVLVAIRRLEDLDVLVLDMAMPGRAGLDLLRQVRIERPQLAVLVLSMHKESQYAVRTLKAGALGYLCKDSASADLVKAIRKVAGGATFLGSTVAENLTQGLAVSDDAPHARLSNREYEIFRLVAAGVGTSAIGHQLHLSAKTVSTHKTRILQKMGLTNTADLIRYAMKHGLADEACQPLD</sequence>